<dbReference type="PROSITE" id="PS51257">
    <property type="entry name" value="PROKAR_LIPOPROTEIN"/>
    <property type="match status" value="1"/>
</dbReference>
<dbReference type="Gene3D" id="2.20.200.10">
    <property type="entry name" value="Outer membrane efflux proteins (OEP)"/>
    <property type="match status" value="1"/>
</dbReference>
<dbReference type="Gene3D" id="1.20.1600.10">
    <property type="entry name" value="Outer membrane efflux proteins (OEP)"/>
    <property type="match status" value="1"/>
</dbReference>
<reference evidence="3" key="2">
    <citation type="submission" date="2021-04" db="EMBL/GenBank/DDBJ databases">
        <authorList>
            <person name="Gilroy R."/>
        </authorList>
    </citation>
    <scope>NUCLEOTIDE SEQUENCE</scope>
    <source>
        <strain evidence="3">B3-3758</strain>
    </source>
</reference>
<keyword evidence="2" id="KW-0564">Palmitate</keyword>
<keyword evidence="2" id="KW-0812">Transmembrane</keyword>
<proteinExistence type="inferred from homology"/>
<organism evidence="3 4">
    <name type="scientific">Candidatus Bacteroides intestinipullorum</name>
    <dbReference type="NCBI Taxonomy" id="2838471"/>
    <lineage>
        <taxon>Bacteria</taxon>
        <taxon>Pseudomonadati</taxon>
        <taxon>Bacteroidota</taxon>
        <taxon>Bacteroidia</taxon>
        <taxon>Bacteroidales</taxon>
        <taxon>Bacteroidaceae</taxon>
        <taxon>Bacteroides</taxon>
    </lineage>
</organism>
<dbReference type="AlphaFoldDB" id="A0A9E2NPJ0"/>
<evidence type="ECO:0000256" key="2">
    <source>
        <dbReference type="RuleBase" id="RU362097"/>
    </source>
</evidence>
<dbReference type="NCBIfam" id="TIGR01845">
    <property type="entry name" value="outer_NodT"/>
    <property type="match status" value="1"/>
</dbReference>
<evidence type="ECO:0000256" key="1">
    <source>
        <dbReference type="ARBA" id="ARBA00007613"/>
    </source>
</evidence>
<dbReference type="PANTHER" id="PTHR30203">
    <property type="entry name" value="OUTER MEMBRANE CATION EFFLUX PROTEIN"/>
    <property type="match status" value="1"/>
</dbReference>
<reference evidence="3" key="1">
    <citation type="journal article" date="2021" name="PeerJ">
        <title>Extensive microbial diversity within the chicken gut microbiome revealed by metagenomics and culture.</title>
        <authorList>
            <person name="Gilroy R."/>
            <person name="Ravi A."/>
            <person name="Getino M."/>
            <person name="Pursley I."/>
            <person name="Horton D.L."/>
            <person name="Alikhan N.F."/>
            <person name="Baker D."/>
            <person name="Gharbi K."/>
            <person name="Hall N."/>
            <person name="Watson M."/>
            <person name="Adriaenssens E.M."/>
            <person name="Foster-Nyarko E."/>
            <person name="Jarju S."/>
            <person name="Secka A."/>
            <person name="Antonio M."/>
            <person name="Oren A."/>
            <person name="Chaudhuri R.R."/>
            <person name="La Ragione R."/>
            <person name="Hildebrand F."/>
            <person name="Pallen M.J."/>
        </authorList>
    </citation>
    <scope>NUCLEOTIDE SEQUENCE</scope>
    <source>
        <strain evidence="3">B3-3758</strain>
    </source>
</reference>
<gene>
    <name evidence="3" type="ORF">H9791_01390</name>
</gene>
<comment type="subcellular location">
    <subcellularLocation>
        <location evidence="2">Cell membrane</location>
        <topology evidence="2">Lipid-anchor</topology>
    </subcellularLocation>
</comment>
<name>A0A9E2NPJ0_9BACE</name>
<feature type="non-terminal residue" evidence="3">
    <location>
        <position position="414"/>
    </location>
</feature>
<dbReference type="Proteomes" id="UP000824236">
    <property type="component" value="Unassembled WGS sequence"/>
</dbReference>
<accession>A0A9E2NPJ0</accession>
<keyword evidence="2" id="KW-0449">Lipoprotein</keyword>
<dbReference type="EMBL" id="JAHLFO010000014">
    <property type="protein sequence ID" value="MBU3813151.1"/>
    <property type="molecule type" value="Genomic_DNA"/>
</dbReference>
<dbReference type="Pfam" id="PF02321">
    <property type="entry name" value="OEP"/>
    <property type="match status" value="2"/>
</dbReference>
<evidence type="ECO:0000313" key="4">
    <source>
        <dbReference type="Proteomes" id="UP000824236"/>
    </source>
</evidence>
<protein>
    <submittedName>
        <fullName evidence="3">TolC family protein</fullName>
    </submittedName>
</protein>
<dbReference type="InterPro" id="IPR003423">
    <property type="entry name" value="OMP_efflux"/>
</dbReference>
<dbReference type="InterPro" id="IPR010131">
    <property type="entry name" value="MdtP/NodT-like"/>
</dbReference>
<sequence length="414" mass="45538">MKGKIITLMCATALLSSCHIYKAYDRPEDISAEGLYRDTAIVNNTLASDTANFGNVPWREVFTDPQLQAYIEQALTNNADLRTAMLNVESAQAALMSARLSYLPQLSLTPQGTLTNWNKGEITTKTYNIPVSASWQIDLFGQILNPKRAAQVSLKQAQYNEQAVQTQLIANVANIYYTLLMLDRQLEITENTAEVLKDYVETMQAMYDYGNVNSAAIEQSRTSYAQVVASLSDLRQSISETENSFCLILNEPAHAIERGVLEEQALPSDFSVGIPLQLLSNRPDVQAAEMALAACYYNTNSARAAFYPQITLSGTAGWTNSSGAGIVNPGKLLANLIGSLTQPLFYRGANIARLRQARAQEEQAKIAFQTTLLNAGNEVSNALSLYQNTMEKVNSRTIQVNSARKAAEDTKELF</sequence>
<comment type="similarity">
    <text evidence="1 2">Belongs to the outer membrane factor (OMF) (TC 1.B.17) family.</text>
</comment>
<dbReference type="PANTHER" id="PTHR30203:SF33">
    <property type="entry name" value="BLR4455 PROTEIN"/>
    <property type="match status" value="1"/>
</dbReference>
<keyword evidence="2" id="KW-0472">Membrane</keyword>
<keyword evidence="2" id="KW-1134">Transmembrane beta strand</keyword>
<dbReference type="GO" id="GO:0005886">
    <property type="term" value="C:plasma membrane"/>
    <property type="evidence" value="ECO:0007669"/>
    <property type="project" value="UniProtKB-SubCell"/>
</dbReference>
<dbReference type="GO" id="GO:0015562">
    <property type="term" value="F:efflux transmembrane transporter activity"/>
    <property type="evidence" value="ECO:0007669"/>
    <property type="project" value="InterPro"/>
</dbReference>
<dbReference type="SUPFAM" id="SSF56954">
    <property type="entry name" value="Outer membrane efflux proteins (OEP)"/>
    <property type="match status" value="1"/>
</dbReference>
<evidence type="ECO:0000313" key="3">
    <source>
        <dbReference type="EMBL" id="MBU3813151.1"/>
    </source>
</evidence>
<comment type="caution">
    <text evidence="3">The sequence shown here is derived from an EMBL/GenBank/DDBJ whole genome shotgun (WGS) entry which is preliminary data.</text>
</comment>